<dbReference type="STRING" id="1121100.GCA_000428105_01595"/>
<sequence length="77" mass="8917">MVRRLCKREGDQRRIVCRPIQARIGFFAGSPPSGRKEYRCLRPRGSAEVRQIYAGMVRPEEAFNEITPYGGMVRLEF</sequence>
<dbReference type="EMBL" id="BAIR01000011">
    <property type="protein sequence ID" value="GAE18682.1"/>
    <property type="molecule type" value="Genomic_DNA"/>
</dbReference>
<proteinExistence type="predicted"/>
<comment type="caution">
    <text evidence="1">The sequence shown here is derived from an EMBL/GenBank/DDBJ whole genome shotgun (WGS) entry which is preliminary data.</text>
</comment>
<evidence type="ECO:0000313" key="2">
    <source>
        <dbReference type="Proteomes" id="UP000018842"/>
    </source>
</evidence>
<gene>
    <name evidence="1" type="ORF">JCM6294_1621</name>
</gene>
<organism evidence="1 2">
    <name type="scientific">Bacteroides pyogenes DSM 20611 = JCM 6294</name>
    <dbReference type="NCBI Taxonomy" id="1121100"/>
    <lineage>
        <taxon>Bacteria</taxon>
        <taxon>Pseudomonadati</taxon>
        <taxon>Bacteroidota</taxon>
        <taxon>Bacteroidia</taxon>
        <taxon>Bacteroidales</taxon>
        <taxon>Bacteroidaceae</taxon>
        <taxon>Bacteroides</taxon>
    </lineage>
</organism>
<dbReference type="AlphaFoldDB" id="W4PFX7"/>
<accession>W4PFX7</accession>
<dbReference type="Proteomes" id="UP000018842">
    <property type="component" value="Unassembled WGS sequence"/>
</dbReference>
<reference evidence="2" key="1">
    <citation type="journal article" date="2014" name="Genome">
        <title>Draft Genome Sequences of Three Strains of Bacteroides pyogenes Isolated from a Cat and Swine.</title>
        <authorList>
            <person name="Sakamoto M."/>
            <person name="Oshima K."/>
            <person name="Suda W."/>
            <person name="Kitamura K."/>
            <person name="Iida T."/>
            <person name="Hattori M."/>
            <person name="Ohkuma M."/>
        </authorList>
    </citation>
    <scope>NUCLEOTIDE SEQUENCE [LARGE SCALE GENOMIC DNA]</scope>
    <source>
        <strain evidence="2">JCM 6294</strain>
    </source>
</reference>
<name>W4PFX7_9BACE</name>
<protein>
    <submittedName>
        <fullName evidence="1">Uncharacterized protein</fullName>
    </submittedName>
</protein>
<evidence type="ECO:0000313" key="1">
    <source>
        <dbReference type="EMBL" id="GAE18682.1"/>
    </source>
</evidence>